<feature type="transmembrane region" description="Helical" evidence="1">
    <location>
        <begin position="5"/>
        <end position="22"/>
    </location>
</feature>
<protein>
    <submittedName>
        <fullName evidence="3">CAAX amino terminal protease</fullName>
    </submittedName>
</protein>
<feature type="transmembrane region" description="Helical" evidence="1">
    <location>
        <begin position="104"/>
        <end position="122"/>
    </location>
</feature>
<keyword evidence="1" id="KW-0812">Transmembrane</keyword>
<keyword evidence="3" id="KW-0645">Protease</keyword>
<evidence type="ECO:0000313" key="3">
    <source>
        <dbReference type="EMBL" id="KIL45879.1"/>
    </source>
</evidence>
<keyword evidence="1" id="KW-0472">Membrane</keyword>
<evidence type="ECO:0000259" key="2">
    <source>
        <dbReference type="Pfam" id="PF02517"/>
    </source>
</evidence>
<feature type="transmembrane region" description="Helical" evidence="1">
    <location>
        <begin position="158"/>
        <end position="175"/>
    </location>
</feature>
<dbReference type="Proteomes" id="UP000031938">
    <property type="component" value="Unassembled WGS sequence"/>
</dbReference>
<feature type="transmembrane region" description="Helical" evidence="1">
    <location>
        <begin position="28"/>
        <end position="47"/>
    </location>
</feature>
<keyword evidence="1" id="KW-1133">Transmembrane helix</keyword>
<dbReference type="GO" id="GO:0080120">
    <property type="term" value="P:CAAX-box protein maturation"/>
    <property type="evidence" value="ECO:0007669"/>
    <property type="project" value="UniProtKB-ARBA"/>
</dbReference>
<accession>A0A0C2RVU3</accession>
<reference evidence="3 4" key="1">
    <citation type="submission" date="2015-01" db="EMBL/GenBank/DDBJ databases">
        <title>Genome sequencing of Jeotgalibacillus soli.</title>
        <authorList>
            <person name="Goh K.M."/>
            <person name="Chan K.-G."/>
            <person name="Yaakop A.S."/>
            <person name="Ee R."/>
            <person name="Gan H.M."/>
            <person name="Chan C.S."/>
        </authorList>
    </citation>
    <scope>NUCLEOTIDE SEQUENCE [LARGE SCALE GENOMIC DNA]</scope>
    <source>
        <strain evidence="3 4">P9</strain>
    </source>
</reference>
<dbReference type="Pfam" id="PF02517">
    <property type="entry name" value="Rce1-like"/>
    <property type="match status" value="1"/>
</dbReference>
<dbReference type="InterPro" id="IPR003675">
    <property type="entry name" value="Rce1/LyrA-like_dom"/>
</dbReference>
<dbReference type="GO" id="GO:0006508">
    <property type="term" value="P:proteolysis"/>
    <property type="evidence" value="ECO:0007669"/>
    <property type="project" value="UniProtKB-KW"/>
</dbReference>
<feature type="domain" description="CAAX prenyl protease 2/Lysostaphin resistance protein A-like" evidence="2">
    <location>
        <begin position="104"/>
        <end position="192"/>
    </location>
</feature>
<proteinExistence type="predicted"/>
<dbReference type="STRING" id="889306.KP78_22280"/>
<feature type="transmembrane region" description="Helical" evidence="1">
    <location>
        <begin position="134"/>
        <end position="152"/>
    </location>
</feature>
<dbReference type="GO" id="GO:0004175">
    <property type="term" value="F:endopeptidase activity"/>
    <property type="evidence" value="ECO:0007669"/>
    <property type="project" value="UniProtKB-ARBA"/>
</dbReference>
<dbReference type="EMBL" id="JXRP01000017">
    <property type="protein sequence ID" value="KIL45879.1"/>
    <property type="molecule type" value="Genomic_DNA"/>
</dbReference>
<organism evidence="3 4">
    <name type="scientific">Jeotgalibacillus soli</name>
    <dbReference type="NCBI Taxonomy" id="889306"/>
    <lineage>
        <taxon>Bacteria</taxon>
        <taxon>Bacillati</taxon>
        <taxon>Bacillota</taxon>
        <taxon>Bacilli</taxon>
        <taxon>Bacillales</taxon>
        <taxon>Caryophanaceae</taxon>
        <taxon>Jeotgalibacillus</taxon>
    </lineage>
</organism>
<keyword evidence="4" id="KW-1185">Reference proteome</keyword>
<keyword evidence="3" id="KW-0378">Hydrolase</keyword>
<gene>
    <name evidence="3" type="ORF">KP78_22280</name>
</gene>
<feature type="transmembrane region" description="Helical" evidence="1">
    <location>
        <begin position="182"/>
        <end position="200"/>
    </location>
</feature>
<dbReference type="RefSeq" id="WP_041088675.1">
    <property type="nucleotide sequence ID" value="NZ_JXRP01000017.1"/>
</dbReference>
<dbReference type="PATRIC" id="fig|889306.3.peg.2241"/>
<sequence>MKQQIIGLGLSLFVVHVLMYITFMDRSIFWYLYSGTALVMIALSIIQTKLDHELSVGQYLLYGISSGILMYGIFLIGYQLMTFIPGNADNTISDLYQRIEPDHLWKYIVLFLIIIPGEEIFWRGFVQKCLHRHLSTSMAIILTAVLAGSVFIFSGEWVWIMAAMVGGLFWGMLYAWKRSIPLVIVSHLTFDLLFFYVIPFL</sequence>
<feature type="transmembrane region" description="Helical" evidence="1">
    <location>
        <begin position="59"/>
        <end position="84"/>
    </location>
</feature>
<dbReference type="AlphaFoldDB" id="A0A0C2RVU3"/>
<comment type="caution">
    <text evidence="3">The sequence shown here is derived from an EMBL/GenBank/DDBJ whole genome shotgun (WGS) entry which is preliminary data.</text>
</comment>
<name>A0A0C2RVU3_9BACL</name>
<evidence type="ECO:0000313" key="4">
    <source>
        <dbReference type="Proteomes" id="UP000031938"/>
    </source>
</evidence>
<evidence type="ECO:0000256" key="1">
    <source>
        <dbReference type="SAM" id="Phobius"/>
    </source>
</evidence>